<keyword evidence="2" id="KW-0560">Oxidoreductase</keyword>
<comment type="caution">
    <text evidence="2">The sequence shown here is derived from an EMBL/GenBank/DDBJ whole genome shotgun (WGS) entry which is preliminary data.</text>
</comment>
<feature type="domain" description="FAD dependent oxidoreductase" evidence="1">
    <location>
        <begin position="33"/>
        <end position="386"/>
    </location>
</feature>
<protein>
    <submittedName>
        <fullName evidence="2">FAD-dependent oxidoreductase</fullName>
        <ecNumber evidence="2">1.-.-.-</ecNumber>
    </submittedName>
</protein>
<dbReference type="RefSeq" id="WP_341415527.1">
    <property type="nucleotide sequence ID" value="NZ_JBBPCC010000006.1"/>
</dbReference>
<keyword evidence="3" id="KW-1185">Reference proteome</keyword>
<dbReference type="SUPFAM" id="SSF51905">
    <property type="entry name" value="FAD/NAD(P)-binding domain"/>
    <property type="match status" value="1"/>
</dbReference>
<sequence length="417" mass="45716">MNLTSGQLYWVDIQKSLKPEYPKLEEDISCECLVIGGGVAGASCAYALQKAGVDTVLIDKRRIGFGSTSANTGLLQFSNDKMLTSCIHTFGEQSGVGFYRMCLEALNDLEAVIAELDLFPDFYRRDSLYYASHPMDEAKLRDEFAALSAYGFPVSYLDSAELRTRFSFEKAGAILSRDNAEINPFAYARSLTFTASRRGIRVFEHTEVQSHTAGQDGISFLTTDGKTIKAKKAVLTMGYESQEIKHNPNAVLTSTYVIATEPIPGGDIAGWSDRCLIWETAKPSLYLRRTADNRVVVGGLDINGIEPAERDRRLKAKGEKLLAETIKLFPALEGTRIDYAWAATFGSTHDGLPLIGEQEGFPHCYFALVYGGNGTIYSAIASRIVTGLVKDGKHPDAALFRFDRPTRSMSSSGAEPS</sequence>
<dbReference type="InterPro" id="IPR036188">
    <property type="entry name" value="FAD/NAD-bd_sf"/>
</dbReference>
<dbReference type="Gene3D" id="3.30.9.10">
    <property type="entry name" value="D-Amino Acid Oxidase, subunit A, domain 2"/>
    <property type="match status" value="1"/>
</dbReference>
<accession>A0ABU9DJM4</accession>
<reference evidence="2 3" key="1">
    <citation type="submission" date="2024-04" db="EMBL/GenBank/DDBJ databases">
        <title>draft genome sequnece of Paenibacillus filicis.</title>
        <authorList>
            <person name="Kim D.-U."/>
        </authorList>
    </citation>
    <scope>NUCLEOTIDE SEQUENCE [LARGE SCALE GENOMIC DNA]</scope>
    <source>
        <strain evidence="2 3">KACC14197</strain>
    </source>
</reference>
<dbReference type="PANTHER" id="PTHR13847">
    <property type="entry name" value="SARCOSINE DEHYDROGENASE-RELATED"/>
    <property type="match status" value="1"/>
</dbReference>
<dbReference type="Proteomes" id="UP001469365">
    <property type="component" value="Unassembled WGS sequence"/>
</dbReference>
<organism evidence="2 3">
    <name type="scientific">Paenibacillus filicis</name>
    <dbReference type="NCBI Taxonomy" id="669464"/>
    <lineage>
        <taxon>Bacteria</taxon>
        <taxon>Bacillati</taxon>
        <taxon>Bacillota</taxon>
        <taxon>Bacilli</taxon>
        <taxon>Bacillales</taxon>
        <taxon>Paenibacillaceae</taxon>
        <taxon>Paenibacillus</taxon>
    </lineage>
</organism>
<dbReference type="PANTHER" id="PTHR13847:SF201">
    <property type="entry name" value="PUTATIBE OXIDOREDUCTASE"/>
    <property type="match status" value="1"/>
</dbReference>
<evidence type="ECO:0000313" key="3">
    <source>
        <dbReference type="Proteomes" id="UP001469365"/>
    </source>
</evidence>
<dbReference type="GO" id="GO:0016491">
    <property type="term" value="F:oxidoreductase activity"/>
    <property type="evidence" value="ECO:0007669"/>
    <property type="project" value="UniProtKB-KW"/>
</dbReference>
<gene>
    <name evidence="2" type="ORF">WMW72_11070</name>
</gene>
<dbReference type="Gene3D" id="3.50.50.60">
    <property type="entry name" value="FAD/NAD(P)-binding domain"/>
    <property type="match status" value="1"/>
</dbReference>
<dbReference type="EC" id="1.-.-.-" evidence="2"/>
<evidence type="ECO:0000313" key="2">
    <source>
        <dbReference type="EMBL" id="MEK8128446.1"/>
    </source>
</evidence>
<dbReference type="EMBL" id="JBBPCC010000006">
    <property type="protein sequence ID" value="MEK8128446.1"/>
    <property type="molecule type" value="Genomic_DNA"/>
</dbReference>
<proteinExistence type="predicted"/>
<dbReference type="InterPro" id="IPR006076">
    <property type="entry name" value="FAD-dep_OxRdtase"/>
</dbReference>
<name>A0ABU9DJM4_9BACL</name>
<evidence type="ECO:0000259" key="1">
    <source>
        <dbReference type="Pfam" id="PF01266"/>
    </source>
</evidence>
<dbReference type="Pfam" id="PF01266">
    <property type="entry name" value="DAO"/>
    <property type="match status" value="1"/>
</dbReference>